<dbReference type="PANTHER" id="PTHR33204">
    <property type="entry name" value="TRANSCRIPTIONAL REGULATOR, MARR FAMILY"/>
    <property type="match status" value="1"/>
</dbReference>
<dbReference type="InterPro" id="IPR036390">
    <property type="entry name" value="WH_DNA-bd_sf"/>
</dbReference>
<evidence type="ECO:0000313" key="6">
    <source>
        <dbReference type="Proteomes" id="UP000286974"/>
    </source>
</evidence>
<keyword evidence="3" id="KW-0804">Transcription</keyword>
<dbReference type="Pfam" id="PF01638">
    <property type="entry name" value="HxlR"/>
    <property type="match status" value="1"/>
</dbReference>
<dbReference type="SUPFAM" id="SSF46785">
    <property type="entry name" value="Winged helix' DNA-binding domain"/>
    <property type="match status" value="1"/>
</dbReference>
<dbReference type="GO" id="GO:0003677">
    <property type="term" value="F:DNA binding"/>
    <property type="evidence" value="ECO:0007669"/>
    <property type="project" value="UniProtKB-KW"/>
</dbReference>
<reference evidence="5 6" key="1">
    <citation type="submission" date="2017-11" db="EMBL/GenBank/DDBJ databases">
        <title>Draft Genome Sequence of Lactobacillus curieae NBRC 111893 isolated from Koso, a Japanese sugar-Vegetable Fermented Beverage.</title>
        <authorList>
            <person name="Chiou T.Y."/>
            <person name="Oshima K."/>
            <person name="Suda W."/>
            <person name="Hattori M."/>
            <person name="Takahashi T."/>
        </authorList>
    </citation>
    <scope>NUCLEOTIDE SEQUENCE [LARGE SCALE GENOMIC DNA]</scope>
    <source>
        <strain evidence="5 6">NBRC111893</strain>
    </source>
</reference>
<keyword evidence="6" id="KW-1185">Reference proteome</keyword>
<dbReference type="InterPro" id="IPR002577">
    <property type="entry name" value="HTH_HxlR"/>
</dbReference>
<dbReference type="EMBL" id="BEXA01000001">
    <property type="protein sequence ID" value="GAY72547.1"/>
    <property type="molecule type" value="Genomic_DNA"/>
</dbReference>
<dbReference type="PANTHER" id="PTHR33204:SF29">
    <property type="entry name" value="TRANSCRIPTIONAL REGULATOR"/>
    <property type="match status" value="1"/>
</dbReference>
<dbReference type="AlphaFoldDB" id="A0A401FJN7"/>
<evidence type="ECO:0000256" key="2">
    <source>
        <dbReference type="ARBA" id="ARBA00023125"/>
    </source>
</evidence>
<evidence type="ECO:0000259" key="4">
    <source>
        <dbReference type="PROSITE" id="PS51118"/>
    </source>
</evidence>
<sequence length="146" mass="16930">MKKIYHIAVEATLDVIGGKWKPIILCHLGGQTLRTGELRRLIPAISQRTLTNQLRELEADRIIDRKVYNQVPPKVEYSLTEEGKSLRNILLAMSEWGESRVTEEKKTRHRCANFTGQLGWIFKYVTGIGQKNKEERHCRSSFTIHR</sequence>
<dbReference type="Proteomes" id="UP000286974">
    <property type="component" value="Unassembled WGS sequence"/>
</dbReference>
<keyword evidence="1" id="KW-0805">Transcription regulation</keyword>
<dbReference type="InterPro" id="IPR036388">
    <property type="entry name" value="WH-like_DNA-bd_sf"/>
</dbReference>
<proteinExistence type="predicted"/>
<dbReference type="OrthoDB" id="9791143at2"/>
<dbReference type="PROSITE" id="PS51118">
    <property type="entry name" value="HTH_HXLR"/>
    <property type="match status" value="1"/>
</dbReference>
<gene>
    <name evidence="5" type="ORF">NBRC111893_693</name>
</gene>
<comment type="caution">
    <text evidence="5">The sequence shown here is derived from an EMBL/GenBank/DDBJ whole genome shotgun (WGS) entry which is preliminary data.</text>
</comment>
<name>A0A401FJN7_9LACO</name>
<protein>
    <submittedName>
        <fullName evidence="5">Transcriptional regulator, HxlR family</fullName>
    </submittedName>
</protein>
<feature type="domain" description="HTH hxlR-type" evidence="4">
    <location>
        <begin position="7"/>
        <end position="105"/>
    </location>
</feature>
<accession>A0A401FJN7</accession>
<evidence type="ECO:0000256" key="1">
    <source>
        <dbReference type="ARBA" id="ARBA00023015"/>
    </source>
</evidence>
<evidence type="ECO:0000256" key="3">
    <source>
        <dbReference type="ARBA" id="ARBA00023163"/>
    </source>
</evidence>
<dbReference type="Gene3D" id="1.10.10.10">
    <property type="entry name" value="Winged helix-like DNA-binding domain superfamily/Winged helix DNA-binding domain"/>
    <property type="match status" value="1"/>
</dbReference>
<organism evidence="5 6">
    <name type="scientific">Lentilactobacillus kosonis</name>
    <dbReference type="NCBI Taxonomy" id="2810561"/>
    <lineage>
        <taxon>Bacteria</taxon>
        <taxon>Bacillati</taxon>
        <taxon>Bacillota</taxon>
        <taxon>Bacilli</taxon>
        <taxon>Lactobacillales</taxon>
        <taxon>Lactobacillaceae</taxon>
        <taxon>Lentilactobacillus</taxon>
    </lineage>
</organism>
<evidence type="ECO:0000313" key="5">
    <source>
        <dbReference type="EMBL" id="GAY72547.1"/>
    </source>
</evidence>
<keyword evidence="2" id="KW-0238">DNA-binding</keyword>